<accession>A0A1Z1LZD6</accession>
<keyword evidence="3" id="KW-1185">Reference proteome</keyword>
<dbReference type="Pfam" id="PF13392">
    <property type="entry name" value="HNH_3"/>
    <property type="match status" value="1"/>
</dbReference>
<dbReference type="InterPro" id="IPR003615">
    <property type="entry name" value="HNH_nuc"/>
</dbReference>
<dbReference type="SUPFAM" id="SSF54060">
    <property type="entry name" value="His-Me finger endonucleases"/>
    <property type="match status" value="1"/>
</dbReference>
<protein>
    <submittedName>
        <fullName evidence="2">I-TevIII-like protein</fullName>
    </submittedName>
</protein>
<dbReference type="EMBL" id="MF036692">
    <property type="protein sequence ID" value="ARW58152.1"/>
    <property type="molecule type" value="Genomic_DNA"/>
</dbReference>
<dbReference type="Gene3D" id="3.90.75.20">
    <property type="match status" value="1"/>
</dbReference>
<proteinExistence type="predicted"/>
<sequence length="201" mass="23240">MNEYGNHRKIWIESNGEIPLDEFGRSYHIHHIDGNPSNNELSNLLCLSPNDHFELHRSQGDYGAAFLLLNNHLSISPEERSDIISKSNSARWINYSEKERETIINKNRDSNISTWSSEKLRSDTGYKVKQNHLAKTKEQKEKESKLKSFSIKAAWKSNSFNAQREHMSTKVVCPHCGKEGQKAAMSRYHFDRCKYGRAITN</sequence>
<evidence type="ECO:0000313" key="2">
    <source>
        <dbReference type="EMBL" id="ARW58152.1"/>
    </source>
</evidence>
<evidence type="ECO:0000259" key="1">
    <source>
        <dbReference type="Pfam" id="PF13392"/>
    </source>
</evidence>
<organism evidence="2 3">
    <name type="scientific">Serratia phage X20</name>
    <dbReference type="NCBI Taxonomy" id="2006942"/>
    <lineage>
        <taxon>Viruses</taxon>
        <taxon>Duplodnaviria</taxon>
        <taxon>Heunggongvirae</taxon>
        <taxon>Uroviricota</taxon>
        <taxon>Caudoviricetes</taxon>
        <taxon>Pantevenvirales</taxon>
        <taxon>Straboviridae</taxon>
        <taxon>Tevenvirinae</taxon>
        <taxon>Winklervirus</taxon>
        <taxon>Winklervirus xtwenty</taxon>
    </lineage>
</organism>
<dbReference type="RefSeq" id="YP_010092330.1">
    <property type="nucleotide sequence ID" value="NC_055728.1"/>
</dbReference>
<dbReference type="CDD" id="cd00085">
    <property type="entry name" value="HNHc"/>
    <property type="match status" value="1"/>
</dbReference>
<dbReference type="Proteomes" id="UP000225074">
    <property type="component" value="Genome"/>
</dbReference>
<dbReference type="GeneID" id="65109893"/>
<feature type="domain" description="HNH nuclease" evidence="1">
    <location>
        <begin position="6"/>
        <end position="52"/>
    </location>
</feature>
<dbReference type="InterPro" id="IPR044925">
    <property type="entry name" value="His-Me_finger_sf"/>
</dbReference>
<name>A0A1Z1LZD6_9CAUD</name>
<dbReference type="KEGG" id="vg:65109893"/>
<evidence type="ECO:0000313" key="3">
    <source>
        <dbReference type="Proteomes" id="UP000225074"/>
    </source>
</evidence>
<reference evidence="2 3" key="1">
    <citation type="submission" date="2017-05" db="EMBL/GenBank/DDBJ databases">
        <title>Environmental T4-family bacteriophages evolve to escape abortive infection via multiple routes in a bacterial host employing #altruistic suicide# through Type III toxin-antitoxin systems.</title>
        <authorList>
            <person name="Chen B."/>
            <person name="Akusobi C."/>
            <person name="Fang X."/>
            <person name="Salmond G.P.C."/>
        </authorList>
    </citation>
    <scope>NUCLEOTIDE SEQUENCE [LARGE SCALE GENOMIC DNA]</scope>
</reference>